<dbReference type="AlphaFoldDB" id="A0AAN6Q7C2"/>
<reference evidence="3" key="1">
    <citation type="journal article" date="2023" name="Mol. Phylogenet. Evol.">
        <title>Genome-scale phylogeny and comparative genomics of the fungal order Sordariales.</title>
        <authorList>
            <person name="Hensen N."/>
            <person name="Bonometti L."/>
            <person name="Westerberg I."/>
            <person name="Brannstrom I.O."/>
            <person name="Guillou S."/>
            <person name="Cros-Aarteil S."/>
            <person name="Calhoun S."/>
            <person name="Haridas S."/>
            <person name="Kuo A."/>
            <person name="Mondo S."/>
            <person name="Pangilinan J."/>
            <person name="Riley R."/>
            <person name="LaButti K."/>
            <person name="Andreopoulos B."/>
            <person name="Lipzen A."/>
            <person name="Chen C."/>
            <person name="Yan M."/>
            <person name="Daum C."/>
            <person name="Ng V."/>
            <person name="Clum A."/>
            <person name="Steindorff A."/>
            <person name="Ohm R.A."/>
            <person name="Martin F."/>
            <person name="Silar P."/>
            <person name="Natvig D.O."/>
            <person name="Lalanne C."/>
            <person name="Gautier V."/>
            <person name="Ament-Velasquez S.L."/>
            <person name="Kruys A."/>
            <person name="Hutchinson M.I."/>
            <person name="Powell A.J."/>
            <person name="Barry K."/>
            <person name="Miller A.N."/>
            <person name="Grigoriev I.V."/>
            <person name="Debuchy R."/>
            <person name="Gladieux P."/>
            <person name="Hiltunen Thoren M."/>
            <person name="Johannesson H."/>
        </authorList>
    </citation>
    <scope>NUCLEOTIDE SEQUENCE</scope>
    <source>
        <strain evidence="3">CBS 757.83</strain>
    </source>
</reference>
<evidence type="ECO:0000256" key="1">
    <source>
        <dbReference type="SAM" id="Coils"/>
    </source>
</evidence>
<accession>A0AAN6Q7C2</accession>
<proteinExistence type="predicted"/>
<dbReference type="PANTHER" id="PTHR14305:SF0">
    <property type="entry name" value="E3 UBIQUITIN-PROTEIN LIGASE CCNB1IP1"/>
    <property type="match status" value="1"/>
</dbReference>
<keyword evidence="4" id="KW-1185">Reference proteome</keyword>
<gene>
    <name evidence="3" type="ORF">N658DRAFT_484464</name>
</gene>
<dbReference type="Proteomes" id="UP001305647">
    <property type="component" value="Unassembled WGS sequence"/>
</dbReference>
<dbReference type="GO" id="GO:0061630">
    <property type="term" value="F:ubiquitin protein ligase activity"/>
    <property type="evidence" value="ECO:0007669"/>
    <property type="project" value="InterPro"/>
</dbReference>
<protein>
    <recommendedName>
        <fullName evidence="5">E3 ubiquitin-protein ligase CCNB1IP1</fullName>
    </recommendedName>
</protein>
<comment type="caution">
    <text evidence="3">The sequence shown here is derived from an EMBL/GenBank/DDBJ whole genome shotgun (WGS) entry which is preliminary data.</text>
</comment>
<feature type="compositionally biased region" description="Polar residues" evidence="2">
    <location>
        <begin position="234"/>
        <end position="271"/>
    </location>
</feature>
<organism evidence="3 4">
    <name type="scientific">Parathielavia hyrcaniae</name>
    <dbReference type="NCBI Taxonomy" id="113614"/>
    <lineage>
        <taxon>Eukaryota</taxon>
        <taxon>Fungi</taxon>
        <taxon>Dikarya</taxon>
        <taxon>Ascomycota</taxon>
        <taxon>Pezizomycotina</taxon>
        <taxon>Sordariomycetes</taxon>
        <taxon>Sordariomycetidae</taxon>
        <taxon>Sordariales</taxon>
        <taxon>Chaetomiaceae</taxon>
        <taxon>Parathielavia</taxon>
    </lineage>
</organism>
<dbReference type="EMBL" id="MU863628">
    <property type="protein sequence ID" value="KAK4103549.1"/>
    <property type="molecule type" value="Genomic_DNA"/>
</dbReference>
<name>A0AAN6Q7C2_9PEZI</name>
<reference evidence="3" key="2">
    <citation type="submission" date="2023-05" db="EMBL/GenBank/DDBJ databases">
        <authorList>
            <consortium name="Lawrence Berkeley National Laboratory"/>
            <person name="Steindorff A."/>
            <person name="Hensen N."/>
            <person name="Bonometti L."/>
            <person name="Westerberg I."/>
            <person name="Brannstrom I.O."/>
            <person name="Guillou S."/>
            <person name="Cros-Aarteil S."/>
            <person name="Calhoun S."/>
            <person name="Haridas S."/>
            <person name="Kuo A."/>
            <person name="Mondo S."/>
            <person name="Pangilinan J."/>
            <person name="Riley R."/>
            <person name="Labutti K."/>
            <person name="Andreopoulos B."/>
            <person name="Lipzen A."/>
            <person name="Chen C."/>
            <person name="Yanf M."/>
            <person name="Daum C."/>
            <person name="Ng V."/>
            <person name="Clum A."/>
            <person name="Ohm R."/>
            <person name="Martin F."/>
            <person name="Silar P."/>
            <person name="Natvig D."/>
            <person name="Lalanne C."/>
            <person name="Gautier V."/>
            <person name="Ament-Velasquez S.L."/>
            <person name="Kruys A."/>
            <person name="Hutchinson M.I."/>
            <person name="Powell A.J."/>
            <person name="Barry K."/>
            <person name="Miller A.N."/>
            <person name="Grigoriev I.V."/>
            <person name="Debuchy R."/>
            <person name="Gladieux P."/>
            <person name="Thoren M.H."/>
            <person name="Johannesson H."/>
        </authorList>
    </citation>
    <scope>NUCLEOTIDE SEQUENCE</scope>
    <source>
        <strain evidence="3">CBS 757.83</strain>
    </source>
</reference>
<keyword evidence="1" id="KW-0175">Coiled coil</keyword>
<feature type="region of interest" description="Disordered" evidence="2">
    <location>
        <begin position="165"/>
        <end position="217"/>
    </location>
</feature>
<feature type="region of interest" description="Disordered" evidence="2">
    <location>
        <begin position="234"/>
        <end position="284"/>
    </location>
</feature>
<evidence type="ECO:0000313" key="3">
    <source>
        <dbReference type="EMBL" id="KAK4103549.1"/>
    </source>
</evidence>
<sequence>MEQQLNCNVQDCGLQLTGQAVVTVCRGPLNASEICEQLLDPSEEWKSIALSGLSPTVVMECAGRALTFWSYQTANQISYQVRRNAKLKDYCAELQGEIENVWSQANQRITSLTQKIRDMEVEEHSVKRRYEQLRVALENRTKELSQSQELYSKLKQRVLLSQNLEVPPSVSKSRTPMRAAGDADPNHGQSHSQLPRPVASVGARGGPPEYFPASPKYAKTQPNSTTLMEWNKPTSSQQIPVTPSGNLQLRNPTSLAFASTPGSGLGTNTAGPGSGRFPRTVSGPPLGGKDGAMGFSGPKTGVVGLRQSFDGVGLEVPRSLPRRGYPDFLLGRGKRTHPSTFNLRVK</sequence>
<evidence type="ECO:0000313" key="4">
    <source>
        <dbReference type="Proteomes" id="UP001305647"/>
    </source>
</evidence>
<feature type="coiled-coil region" evidence="1">
    <location>
        <begin position="127"/>
        <end position="157"/>
    </location>
</feature>
<evidence type="ECO:0008006" key="5">
    <source>
        <dbReference type="Google" id="ProtNLM"/>
    </source>
</evidence>
<dbReference type="GO" id="GO:0000795">
    <property type="term" value="C:synaptonemal complex"/>
    <property type="evidence" value="ECO:0007669"/>
    <property type="project" value="InterPro"/>
</dbReference>
<feature type="compositionally biased region" description="Polar residues" evidence="2">
    <location>
        <begin position="165"/>
        <end position="174"/>
    </location>
</feature>
<evidence type="ECO:0000256" key="2">
    <source>
        <dbReference type="SAM" id="MobiDB-lite"/>
    </source>
</evidence>
<dbReference type="GO" id="GO:0007131">
    <property type="term" value="P:reciprocal meiotic recombination"/>
    <property type="evidence" value="ECO:0007669"/>
    <property type="project" value="InterPro"/>
</dbReference>
<dbReference type="InterPro" id="IPR042448">
    <property type="entry name" value="CCNB1IP1"/>
</dbReference>
<dbReference type="PANTHER" id="PTHR14305">
    <property type="entry name" value="E3 UBIQUITIN-PROTEIN LIGASE CCNB1IP1"/>
    <property type="match status" value="1"/>
</dbReference>